<reference evidence="1" key="1">
    <citation type="submission" date="2020-08" db="EMBL/GenBank/DDBJ databases">
        <title>Multicomponent nature underlies the extraordinary mechanical properties of spider dragline silk.</title>
        <authorList>
            <person name="Kono N."/>
            <person name="Nakamura H."/>
            <person name="Mori M."/>
            <person name="Yoshida Y."/>
            <person name="Ohtoshi R."/>
            <person name="Malay A.D."/>
            <person name="Moran D.A.P."/>
            <person name="Tomita M."/>
            <person name="Numata K."/>
            <person name="Arakawa K."/>
        </authorList>
    </citation>
    <scope>NUCLEOTIDE SEQUENCE</scope>
</reference>
<comment type="caution">
    <text evidence="1">The sequence shown here is derived from an EMBL/GenBank/DDBJ whole genome shotgun (WGS) entry which is preliminary data.</text>
</comment>
<gene>
    <name evidence="1" type="ORF">NPIL_401091</name>
</gene>
<sequence length="82" mass="9531">MSFSSTEDLRLRSLANLKDKTSDLFEIIRRKIRTKPKVNPLKGYTLGGNVKNRNLTDQKWLRSLNELLGPTSGRAWKLFKLR</sequence>
<proteinExistence type="predicted"/>
<accession>A0A8X6Q180</accession>
<evidence type="ECO:0000313" key="2">
    <source>
        <dbReference type="Proteomes" id="UP000887013"/>
    </source>
</evidence>
<protein>
    <submittedName>
        <fullName evidence="1">Uncharacterized protein</fullName>
    </submittedName>
</protein>
<name>A0A8X6Q180_NEPPI</name>
<keyword evidence="2" id="KW-1185">Reference proteome</keyword>
<dbReference type="Proteomes" id="UP000887013">
    <property type="component" value="Unassembled WGS sequence"/>
</dbReference>
<evidence type="ECO:0000313" key="1">
    <source>
        <dbReference type="EMBL" id="GFU00900.1"/>
    </source>
</evidence>
<organism evidence="1 2">
    <name type="scientific">Nephila pilipes</name>
    <name type="common">Giant wood spider</name>
    <name type="synonym">Nephila maculata</name>
    <dbReference type="NCBI Taxonomy" id="299642"/>
    <lineage>
        <taxon>Eukaryota</taxon>
        <taxon>Metazoa</taxon>
        <taxon>Ecdysozoa</taxon>
        <taxon>Arthropoda</taxon>
        <taxon>Chelicerata</taxon>
        <taxon>Arachnida</taxon>
        <taxon>Araneae</taxon>
        <taxon>Araneomorphae</taxon>
        <taxon>Entelegynae</taxon>
        <taxon>Araneoidea</taxon>
        <taxon>Nephilidae</taxon>
        <taxon>Nephila</taxon>
    </lineage>
</organism>
<dbReference type="AlphaFoldDB" id="A0A8X6Q180"/>
<dbReference type="EMBL" id="BMAW01122881">
    <property type="protein sequence ID" value="GFU00900.1"/>
    <property type="molecule type" value="Genomic_DNA"/>
</dbReference>